<evidence type="ECO:0000313" key="1">
    <source>
        <dbReference type="EMBL" id="AYV86701.1"/>
    </source>
</evidence>
<reference evidence="1" key="1">
    <citation type="submission" date="2018-10" db="EMBL/GenBank/DDBJ databases">
        <title>Hidden diversity of soil giant viruses.</title>
        <authorList>
            <person name="Schulz F."/>
            <person name="Alteio L."/>
            <person name="Goudeau D."/>
            <person name="Ryan E.M."/>
            <person name="Malmstrom R.R."/>
            <person name="Blanchard J."/>
            <person name="Woyke T."/>
        </authorList>
    </citation>
    <scope>NUCLEOTIDE SEQUENCE</scope>
    <source>
        <strain evidence="1">SYV1</strain>
    </source>
</reference>
<organism evidence="1">
    <name type="scientific">Sylvanvirus sp</name>
    <dbReference type="NCBI Taxonomy" id="2487774"/>
    <lineage>
        <taxon>Viruses</taxon>
    </lineage>
</organism>
<sequence>MSALSVSASPRDIKYKQVLKDIQNYRNANEAPMELLAKLRQSELILNCFSLLDTTRQKITKYKLNHPFSPFYDLSVEEVDRITRDLFVHPLPLDLCRLVSEFTCLRHCDSTHKESNLLADLSYYFQFNKQDIIDNKVNWSAIPQDPSKDVNPLFFPPNFYHAIDKIYAFACGPSCTCWTYHYI</sequence>
<name>A0A3G5AJM5_9VIRU</name>
<protein>
    <submittedName>
        <fullName evidence="1">Uncharacterized protein</fullName>
    </submittedName>
</protein>
<dbReference type="EMBL" id="MK072512">
    <property type="protein sequence ID" value="AYV86701.1"/>
    <property type="molecule type" value="Genomic_DNA"/>
</dbReference>
<gene>
    <name evidence="1" type="ORF">Sylvanvirus6_42</name>
</gene>
<proteinExistence type="predicted"/>
<accession>A0A3G5AJM5</accession>